<name>A0A2H9TI29_9FUNG</name>
<keyword evidence="1" id="KW-0175">Coiled coil</keyword>
<dbReference type="Gene3D" id="3.30.1520.10">
    <property type="entry name" value="Phox-like domain"/>
    <property type="match status" value="1"/>
</dbReference>
<evidence type="ECO:0000256" key="1">
    <source>
        <dbReference type="SAM" id="Coils"/>
    </source>
</evidence>
<feature type="domain" description="PX" evidence="3">
    <location>
        <begin position="68"/>
        <end position="185"/>
    </location>
</feature>
<dbReference type="Proteomes" id="UP000240830">
    <property type="component" value="Unassembled WGS sequence"/>
</dbReference>
<dbReference type="EMBL" id="MTSL01000175">
    <property type="protein sequence ID" value="PJF17411.1"/>
    <property type="molecule type" value="Genomic_DNA"/>
</dbReference>
<dbReference type="InterPro" id="IPR036871">
    <property type="entry name" value="PX_dom_sf"/>
</dbReference>
<dbReference type="PANTHER" id="PTHR10555">
    <property type="entry name" value="SORTING NEXIN"/>
    <property type="match status" value="1"/>
</dbReference>
<dbReference type="OrthoDB" id="205639at2759"/>
<evidence type="ECO:0000259" key="3">
    <source>
        <dbReference type="PROSITE" id="PS50195"/>
    </source>
</evidence>
<evidence type="ECO:0000313" key="5">
    <source>
        <dbReference type="Proteomes" id="UP000240830"/>
    </source>
</evidence>
<feature type="region of interest" description="Disordered" evidence="2">
    <location>
        <begin position="1"/>
        <end position="33"/>
    </location>
</feature>
<dbReference type="GO" id="GO:0005768">
    <property type="term" value="C:endosome"/>
    <property type="evidence" value="ECO:0007669"/>
    <property type="project" value="TreeGrafter"/>
</dbReference>
<protein>
    <recommendedName>
        <fullName evidence="3">PX domain-containing protein</fullName>
    </recommendedName>
</protein>
<proteinExistence type="predicted"/>
<dbReference type="SMART" id="SM00312">
    <property type="entry name" value="PX"/>
    <property type="match status" value="1"/>
</dbReference>
<evidence type="ECO:0000313" key="4">
    <source>
        <dbReference type="EMBL" id="PJF17411.1"/>
    </source>
</evidence>
<dbReference type="GO" id="GO:0035091">
    <property type="term" value="F:phosphatidylinositol binding"/>
    <property type="evidence" value="ECO:0007669"/>
    <property type="project" value="InterPro"/>
</dbReference>
<dbReference type="InterPro" id="IPR027267">
    <property type="entry name" value="AH/BAR_dom_sf"/>
</dbReference>
<organism evidence="4 5">
    <name type="scientific">Paramicrosporidium saccamoebae</name>
    <dbReference type="NCBI Taxonomy" id="1246581"/>
    <lineage>
        <taxon>Eukaryota</taxon>
        <taxon>Fungi</taxon>
        <taxon>Fungi incertae sedis</taxon>
        <taxon>Cryptomycota</taxon>
        <taxon>Cryptomycota incertae sedis</taxon>
        <taxon>Paramicrosporidium</taxon>
    </lineage>
</organism>
<keyword evidence="5" id="KW-1185">Reference proteome</keyword>
<dbReference type="InterPro" id="IPR001683">
    <property type="entry name" value="PX_dom"/>
</dbReference>
<reference evidence="4 5" key="1">
    <citation type="submission" date="2016-10" db="EMBL/GenBank/DDBJ databases">
        <title>The genome of Paramicrosporidium saccamoebae is the missing link in understanding Cryptomycota and Microsporidia evolution.</title>
        <authorList>
            <person name="Quandt C.A."/>
            <person name="Beaudet D."/>
            <person name="Corsaro D."/>
            <person name="Michel R."/>
            <person name="Corradi N."/>
            <person name="James T."/>
        </authorList>
    </citation>
    <scope>NUCLEOTIDE SEQUENCE [LARGE SCALE GENOMIC DNA]</scope>
    <source>
        <strain evidence="4 5">KSL3</strain>
    </source>
</reference>
<sequence>MGSPDLNIESEGEGYQSTFWEGQGQQDSGLQDVPISAVPQHVRSSSFASSRTDESDSASAFFLNPASAPSVSISNPEKHGDGFKDAYVTYEITTEFPNDERFVVRRRYQDFIWLLGKLSEEIDCGIIVPPIPDKNRLGFMDRFSPEFIRKRQVGLERFLQRVLIHPRLARHSCLKSFLTKPILGIDDVQASPKVDSPTTGVAAVIEQVSDVVVNAFTKTRVIDEKFVATKKTIGVAEGHLDKITGLHGNLSISFKGLSDALMASGQAFSQVSSSVGQIEKIVSAGLGREYSTDTIPLRTTLGDYGQLLEERSAVAARMGEELDVRAHLLLIELGQYCRSAKNALKLRDNKQFEWQDLADHLESSREELAHLSGEATSSTAGVGEKIRANKSAMVNFIAGRFDSMRGIDPITARADRIRKLEAKVKELEETSVSSQDQSKEVDAMIDSEFVGFTLMLSKEVRSGLVPSLRDTWTQYHQQDLELFSSFLRDTLDAEQP</sequence>
<dbReference type="AlphaFoldDB" id="A0A2H9TI29"/>
<gene>
    <name evidence="4" type="ORF">PSACC_02771</name>
</gene>
<comment type="caution">
    <text evidence="4">The sequence shown here is derived from an EMBL/GenBank/DDBJ whole genome shotgun (WGS) entry which is preliminary data.</text>
</comment>
<accession>A0A2H9TI29</accession>
<dbReference type="PANTHER" id="PTHR10555:SF170">
    <property type="entry name" value="FI18122P1"/>
    <property type="match status" value="1"/>
</dbReference>
<dbReference type="PROSITE" id="PS50195">
    <property type="entry name" value="PX"/>
    <property type="match status" value="1"/>
</dbReference>
<feature type="coiled-coil region" evidence="1">
    <location>
        <begin position="410"/>
        <end position="437"/>
    </location>
</feature>
<evidence type="ECO:0000256" key="2">
    <source>
        <dbReference type="SAM" id="MobiDB-lite"/>
    </source>
</evidence>
<dbReference type="SUPFAM" id="SSF64268">
    <property type="entry name" value="PX domain"/>
    <property type="match status" value="1"/>
</dbReference>
<dbReference type="Pfam" id="PF00787">
    <property type="entry name" value="PX"/>
    <property type="match status" value="1"/>
</dbReference>
<dbReference type="STRING" id="1246581.A0A2H9TI29"/>
<dbReference type="Gene3D" id="1.20.1270.60">
    <property type="entry name" value="Arfaptin homology (AH) domain/BAR domain"/>
    <property type="match status" value="1"/>
</dbReference>
<feature type="compositionally biased region" description="Polar residues" evidence="2">
    <location>
        <begin position="15"/>
        <end position="29"/>
    </location>
</feature>